<dbReference type="InterPro" id="IPR001214">
    <property type="entry name" value="SET_dom"/>
</dbReference>
<reference evidence="4 5" key="1">
    <citation type="submission" date="2024-07" db="EMBL/GenBank/DDBJ databases">
        <authorList>
            <person name="Thanompreechachai J."/>
            <person name="Duangmal K."/>
        </authorList>
    </citation>
    <scope>NUCLEOTIDE SEQUENCE [LARGE SCALE GENOMIC DNA]</scope>
    <source>
        <strain evidence="4 5">KCTC 19886</strain>
    </source>
</reference>
<dbReference type="RefSeq" id="WP_367640427.1">
    <property type="nucleotide sequence ID" value="NZ_JBFNQN010000016.1"/>
</dbReference>
<comment type="caution">
    <text evidence="4">The sequence shown here is derived from an EMBL/GenBank/DDBJ whole genome shotgun (WGS) entry which is preliminary data.</text>
</comment>
<keyword evidence="1" id="KW-0808">Transferase</keyword>
<feature type="domain" description="Post-SET" evidence="3">
    <location>
        <begin position="130"/>
        <end position="146"/>
    </location>
</feature>
<dbReference type="Pfam" id="PF00856">
    <property type="entry name" value="SET"/>
    <property type="match status" value="1"/>
</dbReference>
<sequence>MTTDLPGPDCWLNPLVRVGRSGIDGEGLFAEAPIARGEVISRFGGRLVTDAELRDLLTEAAATGTYVDTLSLLTDENLVLPAGAPQHAGNHGCDPNTWWVDPCLVAARRDLDAGEELTLDYATITDDPEFAMDCSCGSESCRGRVTGSDWRLPHLQAAYGPHWVPVLRERIGTRPARRH</sequence>
<dbReference type="PROSITE" id="PS50868">
    <property type="entry name" value="POST_SET"/>
    <property type="match status" value="1"/>
</dbReference>
<dbReference type="InterPro" id="IPR046341">
    <property type="entry name" value="SET_dom_sf"/>
</dbReference>
<accession>A0ABV3PC24</accession>
<evidence type="ECO:0000256" key="1">
    <source>
        <dbReference type="ARBA" id="ARBA00022679"/>
    </source>
</evidence>
<evidence type="ECO:0000313" key="5">
    <source>
        <dbReference type="Proteomes" id="UP001555826"/>
    </source>
</evidence>
<evidence type="ECO:0000313" key="4">
    <source>
        <dbReference type="EMBL" id="MEW9267191.1"/>
    </source>
</evidence>
<evidence type="ECO:0000259" key="3">
    <source>
        <dbReference type="PROSITE" id="PS50868"/>
    </source>
</evidence>
<dbReference type="Proteomes" id="UP001555826">
    <property type="component" value="Unassembled WGS sequence"/>
</dbReference>
<dbReference type="EMBL" id="JBFNQN010000016">
    <property type="protein sequence ID" value="MEW9267191.1"/>
    <property type="molecule type" value="Genomic_DNA"/>
</dbReference>
<keyword evidence="5" id="KW-1185">Reference proteome</keyword>
<gene>
    <name evidence="4" type="ORF">AB1207_20760</name>
</gene>
<dbReference type="Gene3D" id="2.170.270.10">
    <property type="entry name" value="SET domain"/>
    <property type="match status" value="1"/>
</dbReference>
<dbReference type="InterPro" id="IPR003616">
    <property type="entry name" value="Post-SET_dom"/>
</dbReference>
<protein>
    <submittedName>
        <fullName evidence="4">SET domain-containing protein-lysine N-methyltransferase</fullName>
    </submittedName>
</protein>
<evidence type="ECO:0000256" key="2">
    <source>
        <dbReference type="ARBA" id="ARBA00022691"/>
    </source>
</evidence>
<keyword evidence="2" id="KW-0949">S-adenosyl-L-methionine</keyword>
<organism evidence="4 5">
    <name type="scientific">Kineococcus endophyticus</name>
    <dbReference type="NCBI Taxonomy" id="1181883"/>
    <lineage>
        <taxon>Bacteria</taxon>
        <taxon>Bacillati</taxon>
        <taxon>Actinomycetota</taxon>
        <taxon>Actinomycetes</taxon>
        <taxon>Kineosporiales</taxon>
        <taxon>Kineosporiaceae</taxon>
        <taxon>Kineococcus</taxon>
    </lineage>
</organism>
<proteinExistence type="predicted"/>
<name>A0ABV3PC24_9ACTN</name>
<dbReference type="SUPFAM" id="SSF82199">
    <property type="entry name" value="SET domain"/>
    <property type="match status" value="1"/>
</dbReference>